<dbReference type="eggNOG" id="COG1403">
    <property type="taxonomic scope" value="Bacteria"/>
</dbReference>
<dbReference type="STRING" id="1034807.FBFL15_0247"/>
<dbReference type="RefSeq" id="WP_014082865.1">
    <property type="nucleotide sequence ID" value="NC_016001.1"/>
</dbReference>
<dbReference type="InterPro" id="IPR003615">
    <property type="entry name" value="HNH_nuc"/>
</dbReference>
<dbReference type="CDD" id="cd00085">
    <property type="entry name" value="HNHc"/>
    <property type="match status" value="1"/>
</dbReference>
<evidence type="ECO:0000313" key="3">
    <source>
        <dbReference type="Proteomes" id="UP000009186"/>
    </source>
</evidence>
<dbReference type="PANTHER" id="PTHR39639:SF1">
    <property type="entry name" value="DUF262 DOMAIN-CONTAINING PROTEIN"/>
    <property type="match status" value="1"/>
</dbReference>
<dbReference type="Pfam" id="PF01844">
    <property type="entry name" value="HNH"/>
    <property type="match status" value="1"/>
</dbReference>
<dbReference type="GO" id="GO:0003676">
    <property type="term" value="F:nucleic acid binding"/>
    <property type="evidence" value="ECO:0007669"/>
    <property type="project" value="InterPro"/>
</dbReference>
<dbReference type="EMBL" id="FQ859183">
    <property type="protein sequence ID" value="CCB68385.1"/>
    <property type="molecule type" value="Genomic_DNA"/>
</dbReference>
<name>G2Z441_FLABF</name>
<dbReference type="Pfam" id="PF03235">
    <property type="entry name" value="GmrSD_N"/>
    <property type="match status" value="1"/>
</dbReference>
<reference evidence="2 3" key="1">
    <citation type="journal article" date="2011" name="Appl. Environ. Microbiol.">
        <title>Complete genome sequence of the fish pathogen Flavobacterium branchiophilum.</title>
        <authorList>
            <consortium name="1:IP"/>
            <consortium name="Microbial Evolutionary Genomics,F-75015 Paris"/>
            <consortium name="France 2:CNRS"/>
            <consortium name="URA2171"/>
            <consortium name="F-75015 Paris,France 3:Unite de Virologie et Immunologie Mol."/>
            <consortium name="INRA,78352 Jouy en Josas Cedex"/>
            <consortium name="France. 4:Unite de Mathemathique"/>
            <consortium name="Informatique et Genome,INRA"/>
            <consortium name="78352 Jouy en Josas Cedex"/>
            <consortium name="France. 5:CEA/Genoscope"/>
            <consortium name="Evry"/>
            <consortium name="France"/>
            <person name="Touchon M."/>
            <person name="Barbier P."/>
            <person name="Bernardet J.F."/>
            <person name="Loux V."/>
            <person name="Vacherie B."/>
            <person name="Barbe V."/>
            <person name="Rocha E.P."/>
            <person name="Duchaud E."/>
        </authorList>
    </citation>
    <scope>NUCLEOTIDE SEQUENCE [LARGE SCALE GENOMIC DNA]</scope>
    <source>
        <strain evidence="2 3">FL-15</strain>
    </source>
</reference>
<sequence>MNITLKEISVQELVNGYKDNNADGVVGYGGKLDIRPPYQREFIYKDKQRDAVINTLTKDYPLNVMYWAVREDGSFEVIDGQQRTLSICQYINGDYSVMVGNIPNHRAFHNLQDNEQEQILAYKLMVYICSGTESEKLEWFKTINIAGEKLSDQELRNAVYSGSWVTDAKKYFSKSGCVAYQIGNKYLTGTVNRQDYFETAISWISKGNIEVYMSNHQHDPNASALWRYFQDVISWVEATFTNYRKEMKGINWGFLYDSFKDKIFDTKALEIEISNLMQDDDVTKKSGIYEYILTRKEKHLSIRAFSEKQKREAFERQKGICVKCCEQFELNEMEADHITPWHEGGKTTAENCQMLCKLDNRIKSGK</sequence>
<gene>
    <name evidence="2" type="ordered locus">FBFL15_0247</name>
</gene>
<dbReference type="InterPro" id="IPR004919">
    <property type="entry name" value="GmrSD_N"/>
</dbReference>
<evidence type="ECO:0000313" key="2">
    <source>
        <dbReference type="EMBL" id="CCB68385.1"/>
    </source>
</evidence>
<dbReference type="SMART" id="SM00507">
    <property type="entry name" value="HNHc"/>
    <property type="match status" value="1"/>
</dbReference>
<dbReference type="HOGENOM" id="CLU_749475_0_0_10"/>
<proteinExistence type="predicted"/>
<evidence type="ECO:0000259" key="1">
    <source>
        <dbReference type="SMART" id="SM00507"/>
    </source>
</evidence>
<feature type="domain" description="HNH nuclease" evidence="1">
    <location>
        <begin position="308"/>
        <end position="361"/>
    </location>
</feature>
<accession>G2Z441</accession>
<dbReference type="GO" id="GO:0008270">
    <property type="term" value="F:zinc ion binding"/>
    <property type="evidence" value="ECO:0007669"/>
    <property type="project" value="InterPro"/>
</dbReference>
<keyword evidence="3" id="KW-1185">Reference proteome</keyword>
<dbReference type="Gene3D" id="1.10.30.50">
    <property type="match status" value="1"/>
</dbReference>
<dbReference type="eggNOG" id="COG1479">
    <property type="taxonomic scope" value="Bacteria"/>
</dbReference>
<protein>
    <recommendedName>
        <fullName evidence="1">HNH nuclease domain-containing protein</fullName>
    </recommendedName>
</protein>
<dbReference type="GO" id="GO:0004519">
    <property type="term" value="F:endonuclease activity"/>
    <property type="evidence" value="ECO:0007669"/>
    <property type="project" value="InterPro"/>
</dbReference>
<dbReference type="KEGG" id="fbr:FBFL15_0247"/>
<dbReference type="PANTHER" id="PTHR39639">
    <property type="entry name" value="CHROMOSOME 16, WHOLE GENOME SHOTGUN SEQUENCE"/>
    <property type="match status" value="1"/>
</dbReference>
<dbReference type="AlphaFoldDB" id="G2Z441"/>
<organism evidence="2 3">
    <name type="scientific">Flavobacterium branchiophilum (strain FL-15)</name>
    <dbReference type="NCBI Taxonomy" id="1034807"/>
    <lineage>
        <taxon>Bacteria</taxon>
        <taxon>Pseudomonadati</taxon>
        <taxon>Bacteroidota</taxon>
        <taxon>Flavobacteriia</taxon>
        <taxon>Flavobacteriales</taxon>
        <taxon>Flavobacteriaceae</taxon>
        <taxon>Flavobacterium</taxon>
    </lineage>
</organism>
<dbReference type="Proteomes" id="UP000009186">
    <property type="component" value="Chromosome"/>
</dbReference>
<dbReference type="InterPro" id="IPR002711">
    <property type="entry name" value="HNH"/>
</dbReference>